<dbReference type="KEGG" id="ptt:VY86_07415"/>
<dbReference type="GeneID" id="88806302"/>
<name>A0A0F7LN28_9GAMM</name>
<dbReference type="EMBL" id="CP011104">
    <property type="protein sequence ID" value="AKH63187.1"/>
    <property type="molecule type" value="Genomic_DNA"/>
</dbReference>
<dbReference type="Pfam" id="PF06891">
    <property type="entry name" value="P2_Phage_GpR"/>
    <property type="match status" value="1"/>
</dbReference>
<proteinExistence type="predicted"/>
<evidence type="ECO:0000313" key="1">
    <source>
        <dbReference type="EMBL" id="AKH63187.1"/>
    </source>
</evidence>
<dbReference type="PATRIC" id="fig|230089.6.peg.1634"/>
<reference evidence="2" key="2">
    <citation type="submission" date="2015-03" db="EMBL/GenBank/DDBJ databases">
        <title>Genome sequence of Azospirillum thiophilum strain DSM 21654T.</title>
        <authorList>
            <person name="Kwak Y."/>
            <person name="Shin J.-H."/>
        </authorList>
    </citation>
    <scope>NUCLEOTIDE SEQUENCE [LARGE SCALE GENOMIC DNA]</scope>
    <source>
        <strain evidence="2">DSM 15199</strain>
    </source>
</reference>
<dbReference type="STRING" id="230089.VY86_07415"/>
<sequence length="138" mass="15988">MNKPNALRKVLTEKIPYLRDNPEYLHLFVEDGVVLATMALSLSYEYEYTLNLIIEAYPDDQDVLMVVIVHWIREHQPDIFAHPDNRRSGFTFDVNILNDDTADISIDLKLTERVLVTQQGQVSTVCAVPEPENPFDRW</sequence>
<organism evidence="1 2">
    <name type="scientific">Photorhabdus thracensis</name>
    <dbReference type="NCBI Taxonomy" id="230089"/>
    <lineage>
        <taxon>Bacteria</taxon>
        <taxon>Pseudomonadati</taxon>
        <taxon>Pseudomonadota</taxon>
        <taxon>Gammaproteobacteria</taxon>
        <taxon>Enterobacterales</taxon>
        <taxon>Morganellaceae</taxon>
        <taxon>Photorhabdus</taxon>
    </lineage>
</organism>
<reference evidence="1 2" key="1">
    <citation type="journal article" date="2015" name="J. Biotechnol.">
        <title>Complete genome sequence of Photorhabdus temperata subsp. thracensis 39-8(T), an entomopathogenic bacterium for the improved commercial bioinsecticide.</title>
        <authorList>
            <person name="Kwak Y."/>
            <person name="Shin J.H."/>
        </authorList>
    </citation>
    <scope>NUCLEOTIDE SEQUENCE [LARGE SCALE GENOMIC DNA]</scope>
    <source>
        <strain evidence="1 2">DSM 15199</strain>
    </source>
</reference>
<keyword evidence="2" id="KW-1185">Reference proteome</keyword>
<dbReference type="RefSeq" id="WP_046974475.1">
    <property type="nucleotide sequence ID" value="NZ_CAWQPG010000325.1"/>
</dbReference>
<gene>
    <name evidence="1" type="ORF">VY86_07415</name>
</gene>
<dbReference type="InterPro" id="IPR009678">
    <property type="entry name" value="Phage_tail_completion_R"/>
</dbReference>
<dbReference type="Proteomes" id="UP000034866">
    <property type="component" value="Chromosome"/>
</dbReference>
<accession>A0A0F7LN28</accession>
<dbReference type="OrthoDB" id="8564199at2"/>
<dbReference type="AlphaFoldDB" id="A0A0F7LN28"/>
<evidence type="ECO:0000313" key="2">
    <source>
        <dbReference type="Proteomes" id="UP000034866"/>
    </source>
</evidence>
<protein>
    <submittedName>
        <fullName evidence="1">Tail protein</fullName>
    </submittedName>
</protein>